<sequence length="188" mass="21338">MLLRVLDRHCSLQTSLERHKKEEHVLGQGDASEPWAEGLDIWTAEMHWQGRPDHRTHPGSWNVQSCLVEDTSSITGSVNRRMGSPVCSRYGQIGRRVEMTRFSIASLVDALIPDHASVQKEKERGCTKSVEGKTWDSCFTGDLSSEDDAGRGPWMRMLAEAEIEEGRREECYCNQRSNDITNSQHMHP</sequence>
<evidence type="ECO:0000313" key="2">
    <source>
        <dbReference type="Proteomes" id="UP000799421"/>
    </source>
</evidence>
<keyword evidence="2" id="KW-1185">Reference proteome</keyword>
<organism evidence="1 2">
    <name type="scientific">Piedraia hortae CBS 480.64</name>
    <dbReference type="NCBI Taxonomy" id="1314780"/>
    <lineage>
        <taxon>Eukaryota</taxon>
        <taxon>Fungi</taxon>
        <taxon>Dikarya</taxon>
        <taxon>Ascomycota</taxon>
        <taxon>Pezizomycotina</taxon>
        <taxon>Dothideomycetes</taxon>
        <taxon>Dothideomycetidae</taxon>
        <taxon>Capnodiales</taxon>
        <taxon>Piedraiaceae</taxon>
        <taxon>Piedraia</taxon>
    </lineage>
</organism>
<gene>
    <name evidence="1" type="ORF">K470DRAFT_152431</name>
</gene>
<proteinExistence type="predicted"/>
<evidence type="ECO:0000313" key="1">
    <source>
        <dbReference type="EMBL" id="KAF2857856.1"/>
    </source>
</evidence>
<dbReference type="EMBL" id="MU006025">
    <property type="protein sequence ID" value="KAF2857856.1"/>
    <property type="molecule type" value="Genomic_DNA"/>
</dbReference>
<dbReference type="AlphaFoldDB" id="A0A6A7BRF9"/>
<dbReference type="Proteomes" id="UP000799421">
    <property type="component" value="Unassembled WGS sequence"/>
</dbReference>
<name>A0A6A7BRF9_9PEZI</name>
<reference evidence="1" key="1">
    <citation type="journal article" date="2020" name="Stud. Mycol.">
        <title>101 Dothideomycetes genomes: a test case for predicting lifestyles and emergence of pathogens.</title>
        <authorList>
            <person name="Haridas S."/>
            <person name="Albert R."/>
            <person name="Binder M."/>
            <person name="Bloem J."/>
            <person name="Labutti K."/>
            <person name="Salamov A."/>
            <person name="Andreopoulos B."/>
            <person name="Baker S."/>
            <person name="Barry K."/>
            <person name="Bills G."/>
            <person name="Bluhm B."/>
            <person name="Cannon C."/>
            <person name="Castanera R."/>
            <person name="Culley D."/>
            <person name="Daum C."/>
            <person name="Ezra D."/>
            <person name="Gonzalez J."/>
            <person name="Henrissat B."/>
            <person name="Kuo A."/>
            <person name="Liang C."/>
            <person name="Lipzen A."/>
            <person name="Lutzoni F."/>
            <person name="Magnuson J."/>
            <person name="Mondo S."/>
            <person name="Nolan M."/>
            <person name="Ohm R."/>
            <person name="Pangilinan J."/>
            <person name="Park H.-J."/>
            <person name="Ramirez L."/>
            <person name="Alfaro M."/>
            <person name="Sun H."/>
            <person name="Tritt A."/>
            <person name="Yoshinaga Y."/>
            <person name="Zwiers L.-H."/>
            <person name="Turgeon B."/>
            <person name="Goodwin S."/>
            <person name="Spatafora J."/>
            <person name="Crous P."/>
            <person name="Grigoriev I."/>
        </authorList>
    </citation>
    <scope>NUCLEOTIDE SEQUENCE</scope>
    <source>
        <strain evidence="1">CBS 480.64</strain>
    </source>
</reference>
<protein>
    <submittedName>
        <fullName evidence="1">Uncharacterized protein</fullName>
    </submittedName>
</protein>
<accession>A0A6A7BRF9</accession>